<keyword evidence="2" id="KW-0472">Membrane</keyword>
<gene>
    <name evidence="3" type="ORF">EDB81DRAFT_845461</name>
</gene>
<evidence type="ECO:0000313" key="4">
    <source>
        <dbReference type="Proteomes" id="UP000738349"/>
    </source>
</evidence>
<evidence type="ECO:0000313" key="3">
    <source>
        <dbReference type="EMBL" id="KAH7132860.1"/>
    </source>
</evidence>
<organism evidence="3 4">
    <name type="scientific">Dactylonectria macrodidyma</name>
    <dbReference type="NCBI Taxonomy" id="307937"/>
    <lineage>
        <taxon>Eukaryota</taxon>
        <taxon>Fungi</taxon>
        <taxon>Dikarya</taxon>
        <taxon>Ascomycota</taxon>
        <taxon>Pezizomycotina</taxon>
        <taxon>Sordariomycetes</taxon>
        <taxon>Hypocreomycetidae</taxon>
        <taxon>Hypocreales</taxon>
        <taxon>Nectriaceae</taxon>
        <taxon>Dactylonectria</taxon>
    </lineage>
</organism>
<protein>
    <submittedName>
        <fullName evidence="3">Uncharacterized protein</fullName>
    </submittedName>
</protein>
<reference evidence="3" key="1">
    <citation type="journal article" date="2021" name="Nat. Commun.">
        <title>Genetic determinants of endophytism in the Arabidopsis root mycobiome.</title>
        <authorList>
            <person name="Mesny F."/>
            <person name="Miyauchi S."/>
            <person name="Thiergart T."/>
            <person name="Pickel B."/>
            <person name="Atanasova L."/>
            <person name="Karlsson M."/>
            <person name="Huettel B."/>
            <person name="Barry K.W."/>
            <person name="Haridas S."/>
            <person name="Chen C."/>
            <person name="Bauer D."/>
            <person name="Andreopoulos W."/>
            <person name="Pangilinan J."/>
            <person name="LaButti K."/>
            <person name="Riley R."/>
            <person name="Lipzen A."/>
            <person name="Clum A."/>
            <person name="Drula E."/>
            <person name="Henrissat B."/>
            <person name="Kohler A."/>
            <person name="Grigoriev I.V."/>
            <person name="Martin F.M."/>
            <person name="Hacquard S."/>
        </authorList>
    </citation>
    <scope>NUCLEOTIDE SEQUENCE</scope>
    <source>
        <strain evidence="3">MPI-CAGE-AT-0147</strain>
    </source>
</reference>
<dbReference type="AlphaFoldDB" id="A0A9P9IVT4"/>
<sequence>MASASRLQVPPPQPPEAHKGRGMESISDTASKAGKAGRPVLLSFDEMPEWFQRESNQWILHGYRPISGSARASICNLFQGSKYRLFRALIFVATGLSGVTPLIHRLIIKFPNFAHKREIDSNTCVSEDKVSRKSIS</sequence>
<accession>A0A9P9IVT4</accession>
<dbReference type="Proteomes" id="UP000738349">
    <property type="component" value="Unassembled WGS sequence"/>
</dbReference>
<evidence type="ECO:0000256" key="1">
    <source>
        <dbReference type="SAM" id="MobiDB-lite"/>
    </source>
</evidence>
<name>A0A9P9IVT4_9HYPO</name>
<dbReference type="OrthoDB" id="529367at2759"/>
<dbReference type="EMBL" id="JAGMUV010000016">
    <property type="protein sequence ID" value="KAH7132860.1"/>
    <property type="molecule type" value="Genomic_DNA"/>
</dbReference>
<feature type="region of interest" description="Disordered" evidence="1">
    <location>
        <begin position="1"/>
        <end position="34"/>
    </location>
</feature>
<keyword evidence="2" id="KW-0812">Transmembrane</keyword>
<proteinExistence type="predicted"/>
<feature type="transmembrane region" description="Helical" evidence="2">
    <location>
        <begin position="86"/>
        <end position="108"/>
    </location>
</feature>
<keyword evidence="4" id="KW-1185">Reference proteome</keyword>
<comment type="caution">
    <text evidence="3">The sequence shown here is derived from an EMBL/GenBank/DDBJ whole genome shotgun (WGS) entry which is preliminary data.</text>
</comment>
<keyword evidence="2" id="KW-1133">Transmembrane helix</keyword>
<evidence type="ECO:0000256" key="2">
    <source>
        <dbReference type="SAM" id="Phobius"/>
    </source>
</evidence>